<dbReference type="SUPFAM" id="SSF53756">
    <property type="entry name" value="UDP-Glycosyltransferase/glycogen phosphorylase"/>
    <property type="match status" value="1"/>
</dbReference>
<proteinExistence type="inferred from homology"/>
<accession>A0ABU8VVR9</accession>
<protein>
    <submittedName>
        <fullName evidence="4">Glycosyltransferase family 4 protein</fullName>
        <ecNumber evidence="4">2.4.-.-</ecNumber>
    </submittedName>
</protein>
<dbReference type="PANTHER" id="PTHR12526">
    <property type="entry name" value="GLYCOSYLTRANSFERASE"/>
    <property type="match status" value="1"/>
</dbReference>
<dbReference type="Proteomes" id="UP001363010">
    <property type="component" value="Unassembled WGS sequence"/>
</dbReference>
<keyword evidence="2 4" id="KW-0328">Glycosyltransferase</keyword>
<dbReference type="Gene3D" id="3.40.50.2000">
    <property type="entry name" value="Glycogen Phosphorylase B"/>
    <property type="match status" value="2"/>
</dbReference>
<dbReference type="RefSeq" id="WP_340362209.1">
    <property type="nucleotide sequence ID" value="NZ_JBBKZV010000001.1"/>
</dbReference>
<evidence type="ECO:0000256" key="1">
    <source>
        <dbReference type="ARBA" id="ARBA00009481"/>
    </source>
</evidence>
<dbReference type="CDD" id="cd03801">
    <property type="entry name" value="GT4_PimA-like"/>
    <property type="match status" value="1"/>
</dbReference>
<evidence type="ECO:0000313" key="5">
    <source>
        <dbReference type="Proteomes" id="UP001363010"/>
    </source>
</evidence>
<reference evidence="4 5" key="1">
    <citation type="submission" date="2024-03" db="EMBL/GenBank/DDBJ databases">
        <title>Novel species of the genus Variovorax.</title>
        <authorList>
            <person name="Liu Q."/>
            <person name="Xin Y.-H."/>
        </authorList>
    </citation>
    <scope>NUCLEOTIDE SEQUENCE [LARGE SCALE GENOMIC DNA]</scope>
    <source>
        <strain evidence="4 5">KACC 18501</strain>
    </source>
</reference>
<name>A0ABU8VVR9_9BURK</name>
<dbReference type="Pfam" id="PF13692">
    <property type="entry name" value="Glyco_trans_1_4"/>
    <property type="match status" value="1"/>
</dbReference>
<keyword evidence="3 4" id="KW-0808">Transferase</keyword>
<dbReference type="EMBL" id="JBBKZV010000001">
    <property type="protein sequence ID" value="MEJ8821106.1"/>
    <property type="molecule type" value="Genomic_DNA"/>
</dbReference>
<organism evidence="4 5">
    <name type="scientific">Variovorax humicola</name>
    <dbReference type="NCBI Taxonomy" id="1769758"/>
    <lineage>
        <taxon>Bacteria</taxon>
        <taxon>Pseudomonadati</taxon>
        <taxon>Pseudomonadota</taxon>
        <taxon>Betaproteobacteria</taxon>
        <taxon>Burkholderiales</taxon>
        <taxon>Comamonadaceae</taxon>
        <taxon>Variovorax</taxon>
    </lineage>
</organism>
<keyword evidence="5" id="KW-1185">Reference proteome</keyword>
<dbReference type="EC" id="2.4.-.-" evidence="4"/>
<evidence type="ECO:0000256" key="2">
    <source>
        <dbReference type="ARBA" id="ARBA00022676"/>
    </source>
</evidence>
<comment type="caution">
    <text evidence="4">The sequence shown here is derived from an EMBL/GenBank/DDBJ whole genome shotgun (WGS) entry which is preliminary data.</text>
</comment>
<gene>
    <name evidence="4" type="ORF">WKW80_03515</name>
</gene>
<evidence type="ECO:0000256" key="3">
    <source>
        <dbReference type="ARBA" id="ARBA00022679"/>
    </source>
</evidence>
<comment type="similarity">
    <text evidence="1">Belongs to the glycosyltransferase group 1 family. Glycosyltransferase 4 subfamily.</text>
</comment>
<evidence type="ECO:0000313" key="4">
    <source>
        <dbReference type="EMBL" id="MEJ8821106.1"/>
    </source>
</evidence>
<sequence>MQCSFLVPGDLDAHTGGYTYDRHIIDELRALQWQVDVHALGDGFPAPGAQARARAARVVEALPDGMLAVVDGLAFGVLDELAHRHARRLRWVALVHHPLSLETGLDPDRRRALFESESSALAAACSVIVTSPFTARGLATFGVAPSSISIVIPGTEPAAPAVGSGGEALSLLCVATITPRKGHAVLIEALAGLKDRAWTLHCVGSQAMDAACAAALREAIDRHGLRERVVLHGDQAETDLPAFYAVADAFVLTSFHEGYGMALAEALARGLPVISTRAGAIADTVPAEAGELVPPGDVSALRTALQRLMDDTAWRARLRAGAMSARLALPTWAQSGARFASALADAMQRPHAA</sequence>
<dbReference type="PANTHER" id="PTHR12526:SF640">
    <property type="entry name" value="COLANIC ACID BIOSYNTHESIS GLYCOSYLTRANSFERASE WCAL-RELATED"/>
    <property type="match status" value="1"/>
</dbReference>
<dbReference type="GO" id="GO:0016757">
    <property type="term" value="F:glycosyltransferase activity"/>
    <property type="evidence" value="ECO:0007669"/>
    <property type="project" value="UniProtKB-KW"/>
</dbReference>